<dbReference type="Proteomes" id="UP000580474">
    <property type="component" value="Unassembled WGS sequence"/>
</dbReference>
<proteinExistence type="predicted"/>
<evidence type="ECO:0000313" key="3">
    <source>
        <dbReference type="Proteomes" id="UP000580474"/>
    </source>
</evidence>
<keyword evidence="3" id="KW-1185">Reference proteome</keyword>
<feature type="compositionally biased region" description="Polar residues" evidence="1">
    <location>
        <begin position="79"/>
        <end position="88"/>
    </location>
</feature>
<feature type="region of interest" description="Disordered" evidence="1">
    <location>
        <begin position="73"/>
        <end position="109"/>
    </location>
</feature>
<accession>A0A840NFZ9</accession>
<sequence>MDRQQRHLRPGLLHGLAGPGRFDLLDTVGGQDREPPAAQLICPAKAPPPSVARATGVARSDRIETNPHAWSCPRVDVSASEQLPTSRTPDADEHSGRWMRSATGGTSPS</sequence>
<comment type="caution">
    <text evidence="2">The sequence shown here is derived from an EMBL/GenBank/DDBJ whole genome shotgun (WGS) entry which is preliminary data.</text>
</comment>
<dbReference type="AlphaFoldDB" id="A0A840NFZ9"/>
<organism evidence="2 3">
    <name type="scientific">Saccharopolyspora gloriosae</name>
    <dbReference type="NCBI Taxonomy" id="455344"/>
    <lineage>
        <taxon>Bacteria</taxon>
        <taxon>Bacillati</taxon>
        <taxon>Actinomycetota</taxon>
        <taxon>Actinomycetes</taxon>
        <taxon>Pseudonocardiales</taxon>
        <taxon>Pseudonocardiaceae</taxon>
        <taxon>Saccharopolyspora</taxon>
    </lineage>
</organism>
<evidence type="ECO:0000256" key="1">
    <source>
        <dbReference type="SAM" id="MobiDB-lite"/>
    </source>
</evidence>
<reference evidence="2 3" key="1">
    <citation type="submission" date="2020-08" db="EMBL/GenBank/DDBJ databases">
        <title>Sequencing the genomes of 1000 actinobacteria strains.</title>
        <authorList>
            <person name="Klenk H.-P."/>
        </authorList>
    </citation>
    <scope>NUCLEOTIDE SEQUENCE [LARGE SCALE GENOMIC DNA]</scope>
    <source>
        <strain evidence="2 3">DSM 45582</strain>
    </source>
</reference>
<evidence type="ECO:0000313" key="2">
    <source>
        <dbReference type="EMBL" id="MBB5070514.1"/>
    </source>
</evidence>
<dbReference type="RefSeq" id="WP_184480119.1">
    <property type="nucleotide sequence ID" value="NZ_JACHIV010000001.1"/>
</dbReference>
<name>A0A840NFZ9_9PSEU</name>
<feature type="region of interest" description="Disordered" evidence="1">
    <location>
        <begin position="27"/>
        <end position="52"/>
    </location>
</feature>
<gene>
    <name evidence="2" type="ORF">BJ969_003602</name>
</gene>
<protein>
    <submittedName>
        <fullName evidence="2">Uncharacterized protein</fullName>
    </submittedName>
</protein>
<dbReference type="EMBL" id="JACHIV010000001">
    <property type="protein sequence ID" value="MBB5070514.1"/>
    <property type="molecule type" value="Genomic_DNA"/>
</dbReference>